<dbReference type="EMBL" id="JAFFZS010000003">
    <property type="protein sequence ID" value="MBN0043683.1"/>
    <property type="molecule type" value="Genomic_DNA"/>
</dbReference>
<evidence type="ECO:0000256" key="1">
    <source>
        <dbReference type="SAM" id="MobiDB-lite"/>
    </source>
</evidence>
<feature type="compositionally biased region" description="Low complexity" evidence="1">
    <location>
        <begin position="67"/>
        <end position="84"/>
    </location>
</feature>
<reference evidence="2 3" key="1">
    <citation type="submission" date="2021-02" db="EMBL/GenBank/DDBJ databases">
        <title>Whole genome sequencing of Streptomyces actuosus VRA1.</title>
        <authorList>
            <person name="Sen G."/>
            <person name="Sen A."/>
        </authorList>
    </citation>
    <scope>NUCLEOTIDE SEQUENCE [LARGE SCALE GENOMIC DNA]</scope>
    <source>
        <strain evidence="2 3">VRA1</strain>
    </source>
</reference>
<protein>
    <submittedName>
        <fullName evidence="2">Uncharacterized protein</fullName>
    </submittedName>
</protein>
<proteinExistence type="predicted"/>
<comment type="caution">
    <text evidence="2">The sequence shown here is derived from an EMBL/GenBank/DDBJ whole genome shotgun (WGS) entry which is preliminary data.</text>
</comment>
<feature type="compositionally biased region" description="Low complexity" evidence="1">
    <location>
        <begin position="140"/>
        <end position="160"/>
    </location>
</feature>
<name>A0ABS2VKQ9_STRAS</name>
<sequence length="160" mass="16974">MIHVYVLPPRKPPIPEASSNHSHTTLLHSTAYRVPAVRGRPARISTAKAGSSHTRWCTQVTGLTRQAASPVSARAARRSPATTARRARRAHTPSTASTATAHRRRCGSPSRARTPCRDWYRLRGLGGEDGRGEGEDEHQAAAVGARAPHAAGPGAGARTA</sequence>
<feature type="region of interest" description="Disordered" evidence="1">
    <location>
        <begin position="60"/>
        <end position="160"/>
    </location>
</feature>
<dbReference type="Proteomes" id="UP000788262">
    <property type="component" value="Unassembled WGS sequence"/>
</dbReference>
<accession>A0ABS2VKQ9</accession>
<feature type="compositionally biased region" description="Basic and acidic residues" evidence="1">
    <location>
        <begin position="115"/>
        <end position="139"/>
    </location>
</feature>
<evidence type="ECO:0000313" key="3">
    <source>
        <dbReference type="Proteomes" id="UP000788262"/>
    </source>
</evidence>
<evidence type="ECO:0000313" key="2">
    <source>
        <dbReference type="EMBL" id="MBN0043683.1"/>
    </source>
</evidence>
<keyword evidence="3" id="KW-1185">Reference proteome</keyword>
<organism evidence="2 3">
    <name type="scientific">Streptomyces actuosus</name>
    <dbReference type="NCBI Taxonomy" id="1885"/>
    <lineage>
        <taxon>Bacteria</taxon>
        <taxon>Bacillati</taxon>
        <taxon>Actinomycetota</taxon>
        <taxon>Actinomycetes</taxon>
        <taxon>Kitasatosporales</taxon>
        <taxon>Streptomycetaceae</taxon>
        <taxon>Streptomyces</taxon>
    </lineage>
</organism>
<gene>
    <name evidence="2" type="ORF">JS756_06095</name>
</gene>
<dbReference type="RefSeq" id="WP_205381903.1">
    <property type="nucleotide sequence ID" value="NZ_JAFFZS010000003.1"/>
</dbReference>